<evidence type="ECO:0000256" key="7">
    <source>
        <dbReference type="ARBA" id="ARBA00023033"/>
    </source>
</evidence>
<dbReference type="PRINTS" id="PR00465">
    <property type="entry name" value="EP450IV"/>
</dbReference>
<comment type="cofactor">
    <cofactor evidence="1 8">
        <name>heme</name>
        <dbReference type="ChEBI" id="CHEBI:30413"/>
    </cofactor>
</comment>
<dbReference type="PROSITE" id="PS00086">
    <property type="entry name" value="CYTOCHROME_P450"/>
    <property type="match status" value="1"/>
</dbReference>
<dbReference type="GO" id="GO:0020037">
    <property type="term" value="F:heme binding"/>
    <property type="evidence" value="ECO:0007669"/>
    <property type="project" value="InterPro"/>
</dbReference>
<dbReference type="GO" id="GO:0005506">
    <property type="term" value="F:iron ion binding"/>
    <property type="evidence" value="ECO:0007669"/>
    <property type="project" value="InterPro"/>
</dbReference>
<keyword evidence="3 8" id="KW-0349">Heme</keyword>
<evidence type="ECO:0000256" key="8">
    <source>
        <dbReference type="PIRSR" id="PIRSR602403-1"/>
    </source>
</evidence>
<keyword evidence="6 8" id="KW-0408">Iron</keyword>
<evidence type="ECO:0000313" key="10">
    <source>
        <dbReference type="EMBL" id="BBY19382.1"/>
    </source>
</evidence>
<keyword evidence="7 9" id="KW-0503">Monooxygenase</keyword>
<evidence type="ECO:0000256" key="4">
    <source>
        <dbReference type="ARBA" id="ARBA00022723"/>
    </source>
</evidence>
<dbReference type="Pfam" id="PF00067">
    <property type="entry name" value="p450"/>
    <property type="match status" value="1"/>
</dbReference>
<dbReference type="EMBL" id="AP022586">
    <property type="protein sequence ID" value="BBY19382.1"/>
    <property type="molecule type" value="Genomic_DNA"/>
</dbReference>
<dbReference type="InterPro" id="IPR036396">
    <property type="entry name" value="Cyt_P450_sf"/>
</dbReference>
<protein>
    <submittedName>
        <fullName evidence="10">Cytochrome P450</fullName>
    </submittedName>
</protein>
<feature type="binding site" description="axial binding residue" evidence="8">
    <location>
        <position position="423"/>
    </location>
    <ligand>
        <name>heme</name>
        <dbReference type="ChEBI" id="CHEBI:30413"/>
    </ligand>
    <ligandPart>
        <name>Fe</name>
        <dbReference type="ChEBI" id="CHEBI:18248"/>
    </ligandPart>
</feature>
<dbReference type="InterPro" id="IPR002403">
    <property type="entry name" value="Cyt_P450_E_grp-IV"/>
</dbReference>
<dbReference type="Gene3D" id="1.10.630.10">
    <property type="entry name" value="Cytochrome P450"/>
    <property type="match status" value="1"/>
</dbReference>
<evidence type="ECO:0000256" key="5">
    <source>
        <dbReference type="ARBA" id="ARBA00023002"/>
    </source>
</evidence>
<keyword evidence="5 9" id="KW-0560">Oxidoreductase</keyword>
<keyword evidence="11" id="KW-1185">Reference proteome</keyword>
<comment type="similarity">
    <text evidence="2 9">Belongs to the cytochrome P450 family.</text>
</comment>
<reference evidence="10 11" key="1">
    <citation type="journal article" date="2019" name="Emerg. Microbes Infect.">
        <title>Comprehensive subspecies identification of 175 nontuberculous mycobacteria species based on 7547 genomic profiles.</title>
        <authorList>
            <person name="Matsumoto Y."/>
            <person name="Kinjo T."/>
            <person name="Motooka D."/>
            <person name="Nabeya D."/>
            <person name="Jung N."/>
            <person name="Uechi K."/>
            <person name="Horii T."/>
            <person name="Iida T."/>
            <person name="Fujita J."/>
            <person name="Nakamura S."/>
        </authorList>
    </citation>
    <scope>NUCLEOTIDE SEQUENCE [LARGE SCALE GENOMIC DNA]</scope>
    <source>
        <strain evidence="10 11">JCM 17423</strain>
    </source>
</reference>
<evidence type="ECO:0000256" key="6">
    <source>
        <dbReference type="ARBA" id="ARBA00023004"/>
    </source>
</evidence>
<dbReference type="PANTHER" id="PTHR24286:SF24">
    <property type="entry name" value="LANOSTEROL 14-ALPHA DEMETHYLASE"/>
    <property type="match status" value="1"/>
</dbReference>
<name>A0AAD1INY0_9MYCO</name>
<evidence type="ECO:0000256" key="9">
    <source>
        <dbReference type="RuleBase" id="RU000461"/>
    </source>
</evidence>
<organism evidence="10 11">
    <name type="scientific">Mycolicibacterium litorale</name>
    <dbReference type="NCBI Taxonomy" id="758802"/>
    <lineage>
        <taxon>Bacteria</taxon>
        <taxon>Bacillati</taxon>
        <taxon>Actinomycetota</taxon>
        <taxon>Actinomycetes</taxon>
        <taxon>Mycobacteriales</taxon>
        <taxon>Mycobacteriaceae</taxon>
        <taxon>Mycolicibacterium</taxon>
    </lineage>
</organism>
<evidence type="ECO:0000256" key="1">
    <source>
        <dbReference type="ARBA" id="ARBA00001971"/>
    </source>
</evidence>
<dbReference type="PRINTS" id="PR00385">
    <property type="entry name" value="P450"/>
</dbReference>
<dbReference type="InterPro" id="IPR001128">
    <property type="entry name" value="Cyt_P450"/>
</dbReference>
<gene>
    <name evidence="10" type="ORF">MLIT_49740</name>
</gene>
<evidence type="ECO:0000313" key="11">
    <source>
        <dbReference type="Proteomes" id="UP000466607"/>
    </source>
</evidence>
<evidence type="ECO:0000256" key="3">
    <source>
        <dbReference type="ARBA" id="ARBA00022617"/>
    </source>
</evidence>
<dbReference type="CDD" id="cd11045">
    <property type="entry name" value="CYP136-like"/>
    <property type="match status" value="1"/>
</dbReference>
<proteinExistence type="inferred from homology"/>
<keyword evidence="4 8" id="KW-0479">Metal-binding</keyword>
<dbReference type="GO" id="GO:0016705">
    <property type="term" value="F:oxidoreductase activity, acting on paired donors, with incorporation or reduction of molecular oxygen"/>
    <property type="evidence" value="ECO:0007669"/>
    <property type="project" value="InterPro"/>
</dbReference>
<dbReference type="AlphaFoldDB" id="A0AAD1INY0"/>
<dbReference type="GO" id="GO:0004497">
    <property type="term" value="F:monooxygenase activity"/>
    <property type="evidence" value="ECO:0007669"/>
    <property type="project" value="UniProtKB-KW"/>
</dbReference>
<dbReference type="Proteomes" id="UP000466607">
    <property type="component" value="Chromosome"/>
</dbReference>
<evidence type="ECO:0000256" key="2">
    <source>
        <dbReference type="ARBA" id="ARBA00010617"/>
    </source>
</evidence>
<dbReference type="RefSeq" id="WP_134056527.1">
    <property type="nucleotide sequence ID" value="NZ_AP022586.1"/>
</dbReference>
<dbReference type="SUPFAM" id="SSF48264">
    <property type="entry name" value="Cytochrome P450"/>
    <property type="match status" value="1"/>
</dbReference>
<dbReference type="InterPro" id="IPR017972">
    <property type="entry name" value="Cyt_P450_CS"/>
</dbReference>
<dbReference type="GO" id="GO:0016125">
    <property type="term" value="P:sterol metabolic process"/>
    <property type="evidence" value="ECO:0007669"/>
    <property type="project" value="TreeGrafter"/>
</dbReference>
<sequence length="476" mass="52801">MTATVPAMSAAKLRLQSATAGVTSRYPSRDQALAVPPAGSHLKPVMGNYGFPVLGHVMSSLVEPLEFARARYARYGPVSWAGGIGFRVVQLMGPEALEAAWINKDKAFSSTRGWAPVIGPFFHRGIMLLDFDEHRDHRRIMQQAFTRSALNGYLDLMRPGIKRTVSAWPATQRFPFYASVKHLLLDQAAEVFVGARLGAEADQLAADFHDTVCGGQALIRADVPGGAWARGLRARERLERYFSARLPARRAGEGTDLFSMLCRSRSEDGDRFTDADVVNHMIFLLMAAHDTSAIAVSMLVYELGRNPLWQDRLRDEALANPDDELTLDALDGYPLLDAAFNEILRMYAPAGTLFRQAIADTEVAGHYIPRKSQVAINVYASMRLADWWPDPDRFDPARFLHGADAGPVHRYAFAPFGGGAHKCIGRQFADMNVKAIMHQLLRHFDWQVPVGYHPPMSWGTGPTPADGLPITMRRRF</sequence>
<accession>A0AAD1INY0</accession>
<dbReference type="PANTHER" id="PTHR24286">
    <property type="entry name" value="CYTOCHROME P450 26"/>
    <property type="match status" value="1"/>
</dbReference>